<dbReference type="PROSITE" id="PS00080">
    <property type="entry name" value="MULTICOPPER_OXIDASE2"/>
    <property type="match status" value="1"/>
</dbReference>
<dbReference type="PANTHER" id="PTHR11709:SF414">
    <property type="entry name" value="ADR239WP"/>
    <property type="match status" value="1"/>
</dbReference>
<dbReference type="SUPFAM" id="SSF49503">
    <property type="entry name" value="Cupredoxins"/>
    <property type="match status" value="3"/>
</dbReference>
<evidence type="ECO:0000256" key="6">
    <source>
        <dbReference type="SAM" id="MobiDB-lite"/>
    </source>
</evidence>
<evidence type="ECO:0000259" key="10">
    <source>
        <dbReference type="Pfam" id="PF07732"/>
    </source>
</evidence>
<comment type="similarity">
    <text evidence="1">Belongs to the multicopper oxidase family.</text>
</comment>
<feature type="chain" id="PRO_5040363808" evidence="7">
    <location>
        <begin position="33"/>
        <end position="809"/>
    </location>
</feature>
<dbReference type="InterPro" id="IPR001117">
    <property type="entry name" value="Cu-oxidase_2nd"/>
</dbReference>
<evidence type="ECO:0000259" key="9">
    <source>
        <dbReference type="Pfam" id="PF07731"/>
    </source>
</evidence>
<organism evidence="11 12">
    <name type="scientific">Rhodotorula mucilaginosa</name>
    <name type="common">Yeast</name>
    <name type="synonym">Rhodotorula rubra</name>
    <dbReference type="NCBI Taxonomy" id="5537"/>
    <lineage>
        <taxon>Eukaryota</taxon>
        <taxon>Fungi</taxon>
        <taxon>Dikarya</taxon>
        <taxon>Basidiomycota</taxon>
        <taxon>Pucciniomycotina</taxon>
        <taxon>Microbotryomycetes</taxon>
        <taxon>Sporidiobolales</taxon>
        <taxon>Sporidiobolaceae</taxon>
        <taxon>Rhodotorula</taxon>
    </lineage>
</organism>
<dbReference type="OrthoDB" id="2121828at2759"/>
<sequence>MYLAGGRMPQLLGTVVFALFTLIFTLSPFVSARDLDTCPLGYSSCSGIKDYAPVCCPSGCACQRSQDGFAYCLMPSRIDSHEVPCCTSLPSVPYERRKTAELIIATSPSAGVEGSYCVRSNNRWPICPQEGVPDTARIIDTPRQGGGGGARPPPSRPSPLQLEQVRRPLGFGQDAKSGNKDDDIYDMSNDLVPTRARPYSASPWQPLPARPSATSKLSELRLSPDWDVYAPPQKREYFWEIAEHPGSPDGCALLINGQFPGPVIEVNNGDLVLVHVTNLLDQPTTVHFHGIIQNGTNWADGPSGVTQCPISPGGTYTYEFPITGELQYGTYWHHSHRRATYIDGITGPIIVHSPRDPLVRGRDFDIDQIVFLQDWYHDPSDVIVDALLSPHGYNQTFVAPSPQSGLINGAGIYDCSLSRRRGQCDQKSQLDLPELVFPPNKRIRLRFIYAGAHPEIFVSVDGHTLQVIEADDCPVWPLAVHRIPINLAQRYSAILDTSTDSVGDSFYLRAHINTDCLDAPFPDLTTQTRLVIRIGEEGQDLGNALPRTHDWNDRTAGPCTDLDERLLEPRVPESLPEFADMIRYFNSSRIGPLNVTDEAGLAQGVDELLWTVNNVTFENFAYDPLLHQIVRGEDPFTGRIAIIETHGIGTVDIVIQNVVGPPHPFHLHGRPFSIIARGEGLIAPEEVATLEVNTFNPLRRDTLSLLRDSWVIIRVVTDTPGIWAIHCHILWHQSQGLLGALLVQPEVIRTFRIPQANYDLCRGGDPNMIDPGRKKKRADSPPQSVARPAAHPAYKQAAVLRRRHRVGFF</sequence>
<dbReference type="InterPro" id="IPR002355">
    <property type="entry name" value="Cu_oxidase_Cu_BS"/>
</dbReference>
<dbReference type="Pfam" id="PF00394">
    <property type="entry name" value="Cu-oxidase"/>
    <property type="match status" value="1"/>
</dbReference>
<feature type="region of interest" description="Disordered" evidence="6">
    <location>
        <begin position="131"/>
        <end position="161"/>
    </location>
</feature>
<feature type="domain" description="Plastocyanin-like" evidence="10">
    <location>
        <begin position="252"/>
        <end position="355"/>
    </location>
</feature>
<feature type="domain" description="Plastocyanin-like" evidence="9">
    <location>
        <begin position="635"/>
        <end position="746"/>
    </location>
</feature>
<dbReference type="Proteomes" id="UP000777482">
    <property type="component" value="Unassembled WGS sequence"/>
</dbReference>
<evidence type="ECO:0000256" key="2">
    <source>
        <dbReference type="ARBA" id="ARBA00022723"/>
    </source>
</evidence>
<feature type="domain" description="Plastocyanin-like" evidence="8">
    <location>
        <begin position="369"/>
        <end position="515"/>
    </location>
</feature>
<keyword evidence="2" id="KW-0479">Metal-binding</keyword>
<keyword evidence="4" id="KW-0186">Copper</keyword>
<dbReference type="InterPro" id="IPR011706">
    <property type="entry name" value="Cu-oxidase_C"/>
</dbReference>
<name>A0A9P6W8M8_RHOMI</name>
<dbReference type="AlphaFoldDB" id="A0A9P6W8M8"/>
<dbReference type="Gene3D" id="2.60.40.420">
    <property type="entry name" value="Cupredoxins - blue copper proteins"/>
    <property type="match status" value="3"/>
</dbReference>
<dbReference type="GO" id="GO:0005507">
    <property type="term" value="F:copper ion binding"/>
    <property type="evidence" value="ECO:0007669"/>
    <property type="project" value="InterPro"/>
</dbReference>
<feature type="region of interest" description="Disordered" evidence="6">
    <location>
        <begin position="764"/>
        <end position="792"/>
    </location>
</feature>
<keyword evidence="12" id="KW-1185">Reference proteome</keyword>
<accession>A0A9P6W8M8</accession>
<dbReference type="CDD" id="cd13857">
    <property type="entry name" value="CuRO_1_Diphenol_Ox"/>
    <property type="match status" value="1"/>
</dbReference>
<evidence type="ECO:0000256" key="1">
    <source>
        <dbReference type="ARBA" id="ARBA00010609"/>
    </source>
</evidence>
<dbReference type="InterPro" id="IPR011707">
    <property type="entry name" value="Cu-oxidase-like_N"/>
</dbReference>
<dbReference type="InterPro" id="IPR008972">
    <property type="entry name" value="Cupredoxin"/>
</dbReference>
<dbReference type="PROSITE" id="PS00079">
    <property type="entry name" value="MULTICOPPER_OXIDASE1"/>
    <property type="match status" value="1"/>
</dbReference>
<proteinExistence type="inferred from homology"/>
<dbReference type="InterPro" id="IPR045087">
    <property type="entry name" value="Cu-oxidase_fam"/>
</dbReference>
<keyword evidence="5" id="KW-0325">Glycoprotein</keyword>
<gene>
    <name evidence="11" type="primary">LCC2_1</name>
    <name evidence="11" type="ORF">C6P46_000297</name>
</gene>
<evidence type="ECO:0000256" key="5">
    <source>
        <dbReference type="ARBA" id="ARBA00023180"/>
    </source>
</evidence>
<dbReference type="GO" id="GO:0016491">
    <property type="term" value="F:oxidoreductase activity"/>
    <property type="evidence" value="ECO:0007669"/>
    <property type="project" value="UniProtKB-KW"/>
</dbReference>
<reference evidence="11 12" key="1">
    <citation type="submission" date="2020-11" db="EMBL/GenBank/DDBJ databases">
        <title>Kefir isolates.</title>
        <authorList>
            <person name="Marcisauskas S."/>
            <person name="Kim Y."/>
            <person name="Blasche S."/>
        </authorList>
    </citation>
    <scope>NUCLEOTIDE SEQUENCE [LARGE SCALE GENOMIC DNA]</scope>
    <source>
        <strain evidence="11 12">KR</strain>
    </source>
</reference>
<evidence type="ECO:0000256" key="3">
    <source>
        <dbReference type="ARBA" id="ARBA00023002"/>
    </source>
</evidence>
<dbReference type="Pfam" id="PF07732">
    <property type="entry name" value="Cu-oxidase_3"/>
    <property type="match status" value="1"/>
</dbReference>
<dbReference type="Pfam" id="PF07731">
    <property type="entry name" value="Cu-oxidase_2"/>
    <property type="match status" value="1"/>
</dbReference>
<dbReference type="EMBL" id="PUHQ01000010">
    <property type="protein sequence ID" value="KAG0665198.1"/>
    <property type="molecule type" value="Genomic_DNA"/>
</dbReference>
<dbReference type="PANTHER" id="PTHR11709">
    <property type="entry name" value="MULTI-COPPER OXIDASE"/>
    <property type="match status" value="1"/>
</dbReference>
<keyword evidence="3" id="KW-0560">Oxidoreductase</keyword>
<protein>
    <submittedName>
        <fullName evidence="11">Laccase, multicopper oxidase, benzenediol:oxygen oxidorectuctase</fullName>
    </submittedName>
</protein>
<dbReference type="InterPro" id="IPR033138">
    <property type="entry name" value="Cu_oxidase_CS"/>
</dbReference>
<evidence type="ECO:0000256" key="4">
    <source>
        <dbReference type="ARBA" id="ARBA00023008"/>
    </source>
</evidence>
<evidence type="ECO:0000313" key="11">
    <source>
        <dbReference type="EMBL" id="KAG0665198.1"/>
    </source>
</evidence>
<evidence type="ECO:0000256" key="7">
    <source>
        <dbReference type="SAM" id="SignalP"/>
    </source>
</evidence>
<keyword evidence="7" id="KW-0732">Signal</keyword>
<comment type="caution">
    <text evidence="11">The sequence shown here is derived from an EMBL/GenBank/DDBJ whole genome shotgun (WGS) entry which is preliminary data.</text>
</comment>
<evidence type="ECO:0000313" key="12">
    <source>
        <dbReference type="Proteomes" id="UP000777482"/>
    </source>
</evidence>
<evidence type="ECO:0000259" key="8">
    <source>
        <dbReference type="Pfam" id="PF00394"/>
    </source>
</evidence>
<feature type="signal peptide" evidence="7">
    <location>
        <begin position="1"/>
        <end position="32"/>
    </location>
</feature>